<evidence type="ECO:0000256" key="11">
    <source>
        <dbReference type="SAM" id="Phobius"/>
    </source>
</evidence>
<keyword evidence="13" id="KW-1185">Reference proteome</keyword>
<evidence type="ECO:0000313" key="13">
    <source>
        <dbReference type="Proteomes" id="UP000824890"/>
    </source>
</evidence>
<dbReference type="InterPro" id="IPR001563">
    <property type="entry name" value="Peptidase_S10"/>
</dbReference>
<gene>
    <name evidence="12" type="ORF">HID58_073157</name>
</gene>
<evidence type="ECO:0000256" key="2">
    <source>
        <dbReference type="ARBA" id="ARBA00009431"/>
    </source>
</evidence>
<evidence type="ECO:0000256" key="3">
    <source>
        <dbReference type="ARBA" id="ARBA00022525"/>
    </source>
</evidence>
<evidence type="ECO:0000256" key="10">
    <source>
        <dbReference type="ARBA" id="ARBA00037399"/>
    </source>
</evidence>
<dbReference type="EMBL" id="JAGKQM010000016">
    <property type="protein sequence ID" value="KAH0875795.1"/>
    <property type="molecule type" value="Genomic_DNA"/>
</dbReference>
<evidence type="ECO:0000256" key="5">
    <source>
        <dbReference type="ARBA" id="ARBA00022670"/>
    </source>
</evidence>
<feature type="transmembrane region" description="Helical" evidence="11">
    <location>
        <begin position="361"/>
        <end position="382"/>
    </location>
</feature>
<dbReference type="Pfam" id="PF00450">
    <property type="entry name" value="Peptidase_S10"/>
    <property type="match status" value="3"/>
</dbReference>
<dbReference type="PANTHER" id="PTHR11802:SF457">
    <property type="entry name" value="SERINE CARBOXYPEPTIDASE-LIKE 1-RELATED"/>
    <property type="match status" value="1"/>
</dbReference>
<keyword evidence="5" id="KW-0645">Protease</keyword>
<dbReference type="PRINTS" id="PR00724">
    <property type="entry name" value="CRBOXYPTASEC"/>
</dbReference>
<accession>A0ABQ7Z6G5</accession>
<dbReference type="Gene3D" id="3.40.50.1820">
    <property type="entry name" value="alpha/beta hydrolase"/>
    <property type="match status" value="3"/>
</dbReference>
<keyword evidence="9" id="KW-0325">Glycoprotein</keyword>
<comment type="caution">
    <text evidence="12">The sequence shown here is derived from an EMBL/GenBank/DDBJ whole genome shotgun (WGS) entry which is preliminary data.</text>
</comment>
<evidence type="ECO:0000256" key="7">
    <source>
        <dbReference type="ARBA" id="ARBA00022801"/>
    </source>
</evidence>
<comment type="subcellular location">
    <subcellularLocation>
        <location evidence="1">Secreted</location>
    </subcellularLocation>
</comment>
<keyword evidence="3" id="KW-0964">Secreted</keyword>
<keyword evidence="11" id="KW-1133">Transmembrane helix</keyword>
<keyword evidence="7" id="KW-0378">Hydrolase</keyword>
<keyword evidence="4" id="KW-0121">Carboxypeptidase</keyword>
<organism evidence="12 13">
    <name type="scientific">Brassica napus</name>
    <name type="common">Rape</name>
    <dbReference type="NCBI Taxonomy" id="3708"/>
    <lineage>
        <taxon>Eukaryota</taxon>
        <taxon>Viridiplantae</taxon>
        <taxon>Streptophyta</taxon>
        <taxon>Embryophyta</taxon>
        <taxon>Tracheophyta</taxon>
        <taxon>Spermatophyta</taxon>
        <taxon>Magnoliopsida</taxon>
        <taxon>eudicotyledons</taxon>
        <taxon>Gunneridae</taxon>
        <taxon>Pentapetalae</taxon>
        <taxon>rosids</taxon>
        <taxon>malvids</taxon>
        <taxon>Brassicales</taxon>
        <taxon>Brassicaceae</taxon>
        <taxon>Brassiceae</taxon>
        <taxon>Brassica</taxon>
    </lineage>
</organism>
<comment type="similarity">
    <text evidence="2">Belongs to the peptidase S10 family.</text>
</comment>
<keyword evidence="8" id="KW-1015">Disulfide bond</keyword>
<dbReference type="Proteomes" id="UP000824890">
    <property type="component" value="Unassembled WGS sequence"/>
</dbReference>
<evidence type="ECO:0000256" key="9">
    <source>
        <dbReference type="ARBA" id="ARBA00023180"/>
    </source>
</evidence>
<evidence type="ECO:0000256" key="6">
    <source>
        <dbReference type="ARBA" id="ARBA00022729"/>
    </source>
</evidence>
<comment type="function">
    <text evidence="10">Probable carboxypeptidase.</text>
</comment>
<dbReference type="PANTHER" id="PTHR11802">
    <property type="entry name" value="SERINE PROTEASE FAMILY S10 SERINE CARBOXYPEPTIDASE"/>
    <property type="match status" value="1"/>
</dbReference>
<proteinExistence type="inferred from homology"/>
<name>A0ABQ7Z6G5_BRANA</name>
<evidence type="ECO:0000256" key="4">
    <source>
        <dbReference type="ARBA" id="ARBA00022645"/>
    </source>
</evidence>
<evidence type="ECO:0000256" key="1">
    <source>
        <dbReference type="ARBA" id="ARBA00004613"/>
    </source>
</evidence>
<dbReference type="InterPro" id="IPR029058">
    <property type="entry name" value="AB_hydrolase_fold"/>
</dbReference>
<dbReference type="SUPFAM" id="SSF53474">
    <property type="entry name" value="alpha/beta-Hydrolases"/>
    <property type="match status" value="3"/>
</dbReference>
<evidence type="ECO:0000313" key="12">
    <source>
        <dbReference type="EMBL" id="KAH0875795.1"/>
    </source>
</evidence>
<evidence type="ECO:0000256" key="8">
    <source>
        <dbReference type="ARBA" id="ARBA00023157"/>
    </source>
</evidence>
<keyword evidence="11" id="KW-0812">Transmembrane</keyword>
<protein>
    <submittedName>
        <fullName evidence="12">Uncharacterized protein</fullName>
    </submittedName>
</protein>
<reference evidence="12 13" key="1">
    <citation type="submission" date="2021-05" db="EMBL/GenBank/DDBJ databases">
        <title>Genome Assembly of Synthetic Allotetraploid Brassica napus Reveals Homoeologous Exchanges between Subgenomes.</title>
        <authorList>
            <person name="Davis J.T."/>
        </authorList>
    </citation>
    <scope>NUCLEOTIDE SEQUENCE [LARGE SCALE GENOMIC DNA]</scope>
    <source>
        <strain evidence="13">cv. Da-Ae</strain>
        <tissue evidence="12">Seedling</tissue>
    </source>
</reference>
<keyword evidence="11" id="KW-0472">Membrane</keyword>
<keyword evidence="6" id="KW-0732">Signal</keyword>
<sequence length="744" mass="83811">MRYIGVGQEEEVQLFYYFIKSERNPEEDPLVLWLSGGPGCSSISGLLFENGPLAMKLDVYNGTLPSLVSTTYSWTKGGGHTAEFKPEESSNADSASIVKYLPGFDGPLPFELESGYIGIGEKEEVQSFYYFIKSERNPLEDPLLIWLSGGPGCSSISGLLFENGPLAMKLDVYNGTLPSLVSTTYSWTKTSSIIYLDQPVETGFSYSRTLLVNKLSDSGEAKRIHEFLQKWLGKHEEFSSNPFYVGGDSYSGMVVPALVQEISKGKHGYVLGNPMTERKTDDNHRIPYAHGMALISDELYESLKRICKGEYTYVDPLNTKCLKLVEEYHKYYRYVEGGHTPECKPDESCIMFQRWINGQPLIVLILPLLSSIFLVLMALSPLNSKPVQLFYYFIKSERNPEEDPVLLWLSGGPGCSAISGLLLENGPLAMKLDVYNGTLPSLVSTTYSWTKTSSILYLDQPVGTGFSYSRTHLVNKPCDSGEAKRIHEFLQKWLGKHPEFSSNSFYAGGDSYSGKIVPALVQEISKGNYQCCNPPINLQGYVLGNPVTDGKIDSNHAIPYAHGMAFISDEPYESLKRICKGEYTYVDPLNTKCLELIDEYHKCIDGLNLYIVYYNLVTYWANDKTVRKALQINEESIGEWVRCRYGIPYTYDIISSVPYHKNNSINGYPSLIFSALPWYQAWIRALNYSIIDDWRPWMINDQIAGYTRTYANKMTLATGGGHTPEYKPDESSIMFQRWINGQPL</sequence>